<organism evidence="2 3">
    <name type="scientific">Thiorhodovibrio winogradskyi</name>
    <dbReference type="NCBI Taxonomy" id="77007"/>
    <lineage>
        <taxon>Bacteria</taxon>
        <taxon>Pseudomonadati</taxon>
        <taxon>Pseudomonadota</taxon>
        <taxon>Gammaproteobacteria</taxon>
        <taxon>Chromatiales</taxon>
        <taxon>Chromatiaceae</taxon>
        <taxon>Thiorhodovibrio</taxon>
    </lineage>
</organism>
<keyword evidence="2" id="KW-0548">Nucleotidyltransferase</keyword>
<dbReference type="EMBL" id="CP121472">
    <property type="protein sequence ID" value="WPL19151.1"/>
    <property type="molecule type" value="Genomic_DNA"/>
</dbReference>
<keyword evidence="3" id="KW-1185">Reference proteome</keyword>
<dbReference type="PANTHER" id="PTHR43031:SF17">
    <property type="entry name" value="SULFURTRANSFERASE YTWF-RELATED"/>
    <property type="match status" value="1"/>
</dbReference>
<feature type="domain" description="Rhodanese" evidence="1">
    <location>
        <begin position="16"/>
        <end position="104"/>
    </location>
</feature>
<accession>A0ABZ0SGG7</accession>
<protein>
    <submittedName>
        <fullName evidence="2">Adenylyltransferase/sulfurtransferase MoeZ</fullName>
    </submittedName>
</protein>
<dbReference type="InterPro" id="IPR050229">
    <property type="entry name" value="GlpE_sulfurtransferase"/>
</dbReference>
<dbReference type="SMART" id="SM00450">
    <property type="entry name" value="RHOD"/>
    <property type="match status" value="1"/>
</dbReference>
<name>A0ABZ0SGG7_9GAMM</name>
<gene>
    <name evidence="2" type="primary">moeZ_3</name>
    <name evidence="2" type="ORF">Thiowin_04257</name>
</gene>
<dbReference type="SUPFAM" id="SSF52821">
    <property type="entry name" value="Rhodanese/Cell cycle control phosphatase"/>
    <property type="match status" value="1"/>
</dbReference>
<dbReference type="PANTHER" id="PTHR43031">
    <property type="entry name" value="FAD-DEPENDENT OXIDOREDUCTASE"/>
    <property type="match status" value="1"/>
</dbReference>
<dbReference type="InterPro" id="IPR036873">
    <property type="entry name" value="Rhodanese-like_dom_sf"/>
</dbReference>
<dbReference type="Pfam" id="PF00581">
    <property type="entry name" value="Rhodanese"/>
    <property type="match status" value="1"/>
</dbReference>
<evidence type="ECO:0000313" key="2">
    <source>
        <dbReference type="EMBL" id="WPL19151.1"/>
    </source>
</evidence>
<dbReference type="PROSITE" id="PS50206">
    <property type="entry name" value="RHODANESE_3"/>
    <property type="match status" value="1"/>
</dbReference>
<dbReference type="InterPro" id="IPR001763">
    <property type="entry name" value="Rhodanese-like_dom"/>
</dbReference>
<dbReference type="Proteomes" id="UP001432180">
    <property type="component" value="Chromosome"/>
</dbReference>
<evidence type="ECO:0000259" key="1">
    <source>
        <dbReference type="PROSITE" id="PS50206"/>
    </source>
</evidence>
<sequence length="109" mass="12215">MVREIDSDSLKTRLDASDNLQLVDIRTPEEVAQGAIPRATHLPMHLLPLRQGELPRDRDLVIYCRSGARSYHACQFLMQQGFDNVINLRGGIIDWARQGFVIGGLDKSG</sequence>
<proteinExistence type="predicted"/>
<evidence type="ECO:0000313" key="3">
    <source>
        <dbReference type="Proteomes" id="UP001432180"/>
    </source>
</evidence>
<reference evidence="2 3" key="1">
    <citation type="journal article" date="2023" name="Microorganisms">
        <title>Thiorhodovibrio frisius and Trv. litoralis spp. nov., Two Novel Members from a Clade of Fastidious Purple Sulfur Bacteria That Exhibit Unique Red-Shifted Light-Harvesting Capabilities.</title>
        <authorList>
            <person name="Methner A."/>
            <person name="Kuzyk S.B."/>
            <person name="Petersen J."/>
            <person name="Bauer S."/>
            <person name="Brinkmann H."/>
            <person name="Sichau K."/>
            <person name="Wanner G."/>
            <person name="Wolf J."/>
            <person name="Neumann-Schaal M."/>
            <person name="Henke P."/>
            <person name="Tank M."/>
            <person name="Sproer C."/>
            <person name="Bunk B."/>
            <person name="Overmann J."/>
        </authorList>
    </citation>
    <scope>NUCLEOTIDE SEQUENCE [LARGE SCALE GENOMIC DNA]</scope>
    <source>
        <strain evidence="2 3">DSM 6702</strain>
    </source>
</reference>
<keyword evidence="2" id="KW-0808">Transferase</keyword>
<dbReference type="GO" id="GO:0016779">
    <property type="term" value="F:nucleotidyltransferase activity"/>
    <property type="evidence" value="ECO:0007669"/>
    <property type="project" value="UniProtKB-KW"/>
</dbReference>
<dbReference type="RefSeq" id="WP_328984899.1">
    <property type="nucleotide sequence ID" value="NZ_CP121472.1"/>
</dbReference>
<dbReference type="Gene3D" id="3.40.250.10">
    <property type="entry name" value="Rhodanese-like domain"/>
    <property type="match status" value="1"/>
</dbReference>